<accession>A0ABX6AD67</accession>
<organism evidence="2 3">
    <name type="scientific">Streptomyces viridosporus T7A</name>
    <dbReference type="NCBI Taxonomy" id="665577"/>
    <lineage>
        <taxon>Bacteria</taxon>
        <taxon>Bacillati</taxon>
        <taxon>Actinomycetota</taxon>
        <taxon>Actinomycetes</taxon>
        <taxon>Kitasatosporales</taxon>
        <taxon>Streptomycetaceae</taxon>
        <taxon>Streptomyces</taxon>
    </lineage>
</organism>
<feature type="region of interest" description="Disordered" evidence="1">
    <location>
        <begin position="1"/>
        <end position="23"/>
    </location>
</feature>
<sequence length="67" mass="6978">MPPVPPVRAGARAGGTRHPAVDHCDGLPRRLHRLHRVTAAGDVPVGIEGKESYAIEGVAPHRTTAAA</sequence>
<proteinExistence type="predicted"/>
<dbReference type="Proteomes" id="UP000327143">
    <property type="component" value="Chromosome"/>
</dbReference>
<reference evidence="2 3" key="1">
    <citation type="submission" date="2017-09" db="EMBL/GenBank/DDBJ databases">
        <authorList>
            <person name="Lee N."/>
            <person name="Cho B.-K."/>
        </authorList>
    </citation>
    <scope>NUCLEOTIDE SEQUENCE [LARGE SCALE GENOMIC DNA]</scope>
    <source>
        <strain evidence="2 3">ATCC 39115</strain>
    </source>
</reference>
<evidence type="ECO:0000313" key="3">
    <source>
        <dbReference type="Proteomes" id="UP000327143"/>
    </source>
</evidence>
<keyword evidence="3" id="KW-1185">Reference proteome</keyword>
<dbReference type="EMBL" id="CP023700">
    <property type="protein sequence ID" value="QEU85752.1"/>
    <property type="molecule type" value="Genomic_DNA"/>
</dbReference>
<protein>
    <submittedName>
        <fullName evidence="2">Uncharacterized protein</fullName>
    </submittedName>
</protein>
<evidence type="ECO:0000313" key="2">
    <source>
        <dbReference type="EMBL" id="QEU85752.1"/>
    </source>
</evidence>
<gene>
    <name evidence="2" type="ORF">CP969_14285</name>
</gene>
<evidence type="ECO:0000256" key="1">
    <source>
        <dbReference type="SAM" id="MobiDB-lite"/>
    </source>
</evidence>
<name>A0ABX6AD67_STRVD</name>